<feature type="domain" description="RNA-binding S4" evidence="5">
    <location>
        <begin position="2"/>
        <end position="68"/>
    </location>
</feature>
<dbReference type="InterPro" id="IPR002877">
    <property type="entry name" value="RNA_MeTrfase_FtsJ_dom"/>
</dbReference>
<dbReference type="SUPFAM" id="SSF55174">
    <property type="entry name" value="Alpha-L RNA-binding motif"/>
    <property type="match status" value="1"/>
</dbReference>
<dbReference type="SUPFAM" id="SSF53335">
    <property type="entry name" value="S-adenosyl-L-methionine-dependent methyltransferases"/>
    <property type="match status" value="1"/>
</dbReference>
<dbReference type="Gene3D" id="3.40.50.150">
    <property type="entry name" value="Vaccinia Virus protein VP39"/>
    <property type="match status" value="1"/>
</dbReference>
<dbReference type="PATRIC" id="fig|1461584.3.peg.1051"/>
<comment type="similarity">
    <text evidence="2">Belongs to the TlyA family.</text>
</comment>
<feature type="region of interest" description="Disordered" evidence="4">
    <location>
        <begin position="274"/>
        <end position="298"/>
    </location>
</feature>
<dbReference type="Pfam" id="PF01728">
    <property type="entry name" value="FtsJ"/>
    <property type="match status" value="1"/>
</dbReference>
<accession>A0A078MK75</accession>
<sequence>MARLDQELVARGLARSRTHAASLIAAGRVRRAGAVLGKASAQVGGADRLEVLEAEAPDYVSRAGHKLAGALAAFSAVNPAGARCLDAGASTGGFTDVLLRAGADRVVAVDVGHGQLVESLRTDPRVDVHEGLNVRYLDPADIGGPVDLTVADLSFISLTLVLPALAGATRPGGSLVLMIKPQFEVGRSGLDRTGVVTDPARHRVPVAGVTRAALTAGLRLAGLAPSPLPGQNGNVEFFMWLQVPSADEPGPAPQQPDDAAALVDAAFDGFAAAPAAVEDWPGDTPGTTAGPRNGKRSE</sequence>
<dbReference type="InterPro" id="IPR036986">
    <property type="entry name" value="S4_RNA-bd_sf"/>
</dbReference>
<dbReference type="SMART" id="SM00363">
    <property type="entry name" value="S4"/>
    <property type="match status" value="1"/>
</dbReference>
<evidence type="ECO:0000313" key="6">
    <source>
        <dbReference type="EMBL" id="CEA07738.1"/>
    </source>
</evidence>
<dbReference type="EMBL" id="LN483070">
    <property type="protein sequence ID" value="CEA07738.1"/>
    <property type="molecule type" value="Genomic_DNA"/>
</dbReference>
<dbReference type="GO" id="GO:0032259">
    <property type="term" value="P:methylation"/>
    <property type="evidence" value="ECO:0007669"/>
    <property type="project" value="UniProtKB-KW"/>
</dbReference>
<dbReference type="PANTHER" id="PTHR32319:SF0">
    <property type="entry name" value="BACTERIAL HEMOLYSIN-LIKE PROTEIN"/>
    <property type="match status" value="1"/>
</dbReference>
<dbReference type="PROSITE" id="PS50889">
    <property type="entry name" value="S4"/>
    <property type="match status" value="1"/>
</dbReference>
<organism evidence="6">
    <name type="scientific">Arthrobacter saudimassiliensis</name>
    <dbReference type="NCBI Taxonomy" id="1461584"/>
    <lineage>
        <taxon>Bacteria</taxon>
        <taxon>Bacillati</taxon>
        <taxon>Actinomycetota</taxon>
        <taxon>Actinomycetes</taxon>
        <taxon>Micrococcales</taxon>
        <taxon>Micrococcaceae</taxon>
        <taxon>Arthrobacter</taxon>
    </lineage>
</organism>
<gene>
    <name evidence="6" type="primary">tlyA</name>
    <name evidence="6" type="ORF">BN1051_01060</name>
</gene>
<dbReference type="InterPro" id="IPR002942">
    <property type="entry name" value="S4_RNA-bd"/>
</dbReference>
<keyword evidence="1 3" id="KW-0694">RNA-binding</keyword>
<dbReference type="CDD" id="cd02440">
    <property type="entry name" value="AdoMet_MTases"/>
    <property type="match status" value="1"/>
</dbReference>
<evidence type="ECO:0000256" key="3">
    <source>
        <dbReference type="PROSITE-ProRule" id="PRU00182"/>
    </source>
</evidence>
<dbReference type="GO" id="GO:0008168">
    <property type="term" value="F:methyltransferase activity"/>
    <property type="evidence" value="ECO:0007669"/>
    <property type="project" value="UniProtKB-KW"/>
</dbReference>
<reference evidence="6" key="1">
    <citation type="submission" date="2014-07" db="EMBL/GenBank/DDBJ databases">
        <authorList>
            <person name="Urmite Genomes Urmite Genomes"/>
        </authorList>
    </citation>
    <scope>NUCLEOTIDE SEQUENCE</scope>
    <source>
        <strain evidence="6">11W110_air</strain>
    </source>
</reference>
<dbReference type="CDD" id="cd00165">
    <property type="entry name" value="S4"/>
    <property type="match status" value="1"/>
</dbReference>
<keyword evidence="6" id="KW-0808">Transferase</keyword>
<dbReference type="InterPro" id="IPR004538">
    <property type="entry name" value="Hemolysin_A/TlyA"/>
</dbReference>
<proteinExistence type="inferred from homology"/>
<dbReference type="InterPro" id="IPR047048">
    <property type="entry name" value="TlyA"/>
</dbReference>
<dbReference type="Pfam" id="PF01479">
    <property type="entry name" value="S4"/>
    <property type="match status" value="1"/>
</dbReference>
<dbReference type="GO" id="GO:0003723">
    <property type="term" value="F:RNA binding"/>
    <property type="evidence" value="ECO:0007669"/>
    <property type="project" value="UniProtKB-KW"/>
</dbReference>
<dbReference type="AlphaFoldDB" id="A0A078MK75"/>
<evidence type="ECO:0000256" key="4">
    <source>
        <dbReference type="SAM" id="MobiDB-lite"/>
    </source>
</evidence>
<evidence type="ECO:0000256" key="1">
    <source>
        <dbReference type="ARBA" id="ARBA00022884"/>
    </source>
</evidence>
<evidence type="ECO:0000256" key="2">
    <source>
        <dbReference type="ARBA" id="ARBA00029460"/>
    </source>
</evidence>
<name>A0A078MK75_9MICC</name>
<dbReference type="InterPro" id="IPR029063">
    <property type="entry name" value="SAM-dependent_MTases_sf"/>
</dbReference>
<keyword evidence="6" id="KW-0489">Methyltransferase</keyword>
<protein>
    <submittedName>
        <fullName evidence="6">16S/23S rRNA (Cytidine-2'-O)-methyltransferase TlyA</fullName>
    </submittedName>
</protein>
<dbReference type="PIRSF" id="PIRSF005578">
    <property type="entry name" value="TlyA"/>
    <property type="match status" value="1"/>
</dbReference>
<evidence type="ECO:0000259" key="5">
    <source>
        <dbReference type="SMART" id="SM00363"/>
    </source>
</evidence>
<dbReference type="Gene3D" id="3.10.290.10">
    <property type="entry name" value="RNA-binding S4 domain"/>
    <property type="match status" value="1"/>
</dbReference>
<dbReference type="PANTHER" id="PTHR32319">
    <property type="entry name" value="BACTERIAL HEMOLYSIN-LIKE PROTEIN"/>
    <property type="match status" value="1"/>
</dbReference>